<proteinExistence type="predicted"/>
<sequence>MKFWEILILFIFLLTRSLYSHEIVTYGEETKSMESAIYFSEIQLGSDPLVWYETLNLGRTLPSELDFWLKEAESELKEWATHALQKNIPSYDLTSLVGTMEEQDRQWLYQTVDGSVLFDSQGDPLLRSIDPETTQLEKMEWEQTVLSVQDIILQNWSMEAESVFQQIQHSLPEEFRDSVKNHLQVSLDQYRQRIRAETDRLITWSSRSFDAIRRDDLYSMRNKSEEDTAESLAEQLIQETRFSLHETDQILEEGIDDLKNAVVQDAEFSIENWDKSFQDEFYKGLEKWNQAEEEFITERLNWELRVETGYQEAEQNWDKALVLFSQKRKEWIQELTDLLDEGQQEWLDQEDRFVEQFQNIAQEIEQAAVEQEYKFSEQVQSALEVYRENLYLLDRAEENTLFYQNKIDQLEGSISSLASDIIALEDEKLSFINQIQNLQNMISNDDPHDPSSSGLGNFLILIQQKAMGPLDSRLDTLNAQWTVLSSEKNYFENEKKNWEGLEVSIGDQLNSSLNMLLTLEEQVREYDSSVPIDTLDIEIQRMKIQRDSLYQQYLISEAVVDYADLNSSARATEAQTLESFQEAERALADMEQLYSEATITLSELSLSLGEGQEELLEARRVMDEALSLMVEAQNTYETSFAVYQNNNPAVIEQMMEDLKDELCSWYEGSEGLPGAKEEMYDQYIQAGEWEHLESLRAMKQDLLLDLLGAEVEGQAGIYGNIHLMEEESVSLNGLYPDFLQDDLAAWQLKMEEAGFHPTSEEYVQLSGYYEQALSLPESDSKKAALKLLLSLQQIRNQAQSDLLWSQSLLFFLGIPEQDVFNLESRRMTLEENLADAENAFYWEKGALLYQILSSYEDDQSNSEPWFEYAAFLKSLSFNTAPLDLEALADLTGLLDQVRTGSMSREDVLSLLEDGALFWLKLLTDETDDIPGLDYLNLYLSEPLLSITEAQAELDAWGQAVSLFPSWSKEMLTSQFQQDFTTGSQFVQNLIQMEDLDSLLDCYYPLIQGDSLPDYLTQGFNRLIKVFYSEDLDQMKPDSSVYYDEMIRLQDVLASFGETDSQRDVFFSSQECLEIYGQEGFTEQLEELQRYESLLRWKNYESDQWNRAWEKAFETSVETSLDLIEPELDRDLLFSDFIREEGNLSVSREELEALDFASKEYPFLTEYTSWSGNTARDFLEEVYPEAGFLEEQYLLLIMQNPYDSSLESLKRQWAWSLFEEMSLSLETNRSEYYKTQFLERLWEIEPEDSNIVRNAEFVQVHAVECLDTFFSGLSEGPSEGSVSLLREIQGIQLLMENKQIMLEKLEEDLSISRQNSMQYKTNIVDRDFQIYEEQKMKFDTALTNYERISEHFDSLQKDYLAGQDFLDQTFEDHSRATVQYQQAKEILDYAQTGYSPGVINVYSIRDKRFSEYEKARAALEVLENISENQNPVSDLDGDWTESLDSGNQILSLMNNLSYTRDELSSEMGELNREYGNVLNDMTGTAQQLIDFSFRDEAGFSFDPSQTEGTMTDFSTWKNSSLQTHIDQYFDQPDVSETFTKDVLLWMNALGAQGNLEGIFKKFSFAFYNELRSIQGMSWDRIKRDYSIDLFTNPQHEALLDIDGTMFTSVSIGYVGNLEKFKAGGYEVVTDQFFNLNGECFKVFISGEEWLREQTESARRGVLSNGNLKNLYSFYKVLMYSGAFKSNSLKKAMEKDLSAIAWDYIDDVANSQQQKFKRVIFSGYRPKGEEIRDVRDTIQSSSYAFNGKTLRNSIASSVQTVESHLGTLKRCTNRMTELFGSEDCTAAGLKSLTYSVSGISLDSSQTELLMSSFFSMSSLYKGSNSMALDGLLQELSSLKQQNDQDLYRRELELSSKQDQLYDQLVSTYGQASFNIEEYESIARSLYLRPAYFSEDYRDRTFASIWTADHPSSRDSLYTLMAYGDELIRGFQNRMTLVRQDRYNEFQKGLESIYAQKTYWEERTQDLIQEGLDQWNRSTRKLIGQRESWRGSYEREYQYKVDLWDKKYWLMTDNKNSWLKNSSEAAVTSGTIALANNLGLDAEQLIGDVRFTLIPDIQTNPIDLSELVESSLEGMTLDRLLTGMKNLASRNLENNVIFSSRIPSLPDTHRSMDRLKDQQTELKEQINKALSLTQASQLSEAVDVARKSVSENIDQANRSIDENLESQFNDAGYARQGSHFTRVAIIDTSLLGGSETETHSFEGYRYFIAPEFDTQINLSADHLKNMNSDMVRASVTLAQERLLKYMNLIFGNETDEDDKPVDLRTGLDQDFIQYLEEQERIFQGSAQSGSDKYDETKGLFNFHVGYAPLMDEDSPEDIKTRGFGEFGRIYEQFMIQQARLFRGLATLKTPWYSRKIWDDDADNDGDSDGLIGAPSVRTVSDIALTVAGTALGLGSFPAMMLGMVDDALFTVADIGLGVLSSDEALGGFAQKAGSSLLSLGTGALGGSLDSMTSLSHVSGLGEVVSDVGIAGFSTTVNSFGNATIQSLDGDGFNIDRFNSMINPDSLKMNYISALAGAGVSSSLEIGTFGFINDAKDNTDALTRLSGGLTSSGIEYAMTGQTKLNIAKLKGTGVLELNLGGGTLLNMGTGGTDVSSGTLSQASNGLKDYAQNRKIREAGVDRILRAAMRTIYSANMDETDALYDDILNKKAILSTGRGQGYEGVSSQNDSGQRLIDLNLDGKNSLDLGVLLSHEAFRDGIDNGKDDQVMETRNAVLGHMSVSAALSRTYGDRSLNITNQNEAKMFMEAVKNQDPNSLISYVDREYESTGDYWKLMANEDGSFTMEDDGRGGVFYNDDNGEEHEIGYFTGGSRTEHLQRVLGIELTPGEKSRLNNEMLVGQGSADSYKDGHFLDDKGNGISIDLSGEWSDRMGAALDYDRMFVDAWRNDGNMDSILDQMRMMNVAEQYGASSSSRQEYLANMISSAEDFSNRFEAGIATEHLFSQTEIENEAGFGNNALCYATVPVNIYQLRDPSISLDMIGDAINQAKGKQLIQEDGTVDNYRNYLKLLGQEFNSPQYLAKGSDFSSLESYFKSDYTMADVGIYGNNKGEQHHYMYRNGYDPIDPYPNQLSWSNIKSYRYRALSWMDF</sequence>
<name>A0A5C1QUG7_9SPIO</name>
<dbReference type="RefSeq" id="WP_149487775.1">
    <property type="nucleotide sequence ID" value="NZ_CP036150.1"/>
</dbReference>
<reference evidence="2 3" key="1">
    <citation type="submission" date="2019-02" db="EMBL/GenBank/DDBJ databases">
        <title>Complete Genome Sequence and Methylome Analysis of free living Spirochaetas.</title>
        <authorList>
            <person name="Fomenkov A."/>
            <person name="Dubinina G."/>
            <person name="Leshcheva N."/>
            <person name="Mikheeva N."/>
            <person name="Grabovich M."/>
            <person name="Vincze T."/>
            <person name="Roberts R.J."/>
        </authorList>
    </citation>
    <scope>NUCLEOTIDE SEQUENCE [LARGE SCALE GENOMIC DNA]</scope>
    <source>
        <strain evidence="2 3">K2</strain>
    </source>
</reference>
<organism evidence="2 3">
    <name type="scientific">Oceanispirochaeta crateris</name>
    <dbReference type="NCBI Taxonomy" id="2518645"/>
    <lineage>
        <taxon>Bacteria</taxon>
        <taxon>Pseudomonadati</taxon>
        <taxon>Spirochaetota</taxon>
        <taxon>Spirochaetia</taxon>
        <taxon>Spirochaetales</taxon>
        <taxon>Spirochaetaceae</taxon>
        <taxon>Oceanispirochaeta</taxon>
    </lineage>
</organism>
<dbReference type="Proteomes" id="UP000324209">
    <property type="component" value="Chromosome"/>
</dbReference>
<accession>A0A5C1QUG7</accession>
<feature type="coiled-coil region" evidence="1">
    <location>
        <begin position="1287"/>
        <end position="1321"/>
    </location>
</feature>
<dbReference type="EMBL" id="CP036150">
    <property type="protein sequence ID" value="QEN09702.1"/>
    <property type="molecule type" value="Genomic_DNA"/>
</dbReference>
<dbReference type="OrthoDB" id="366002at2"/>
<feature type="coiled-coil region" evidence="1">
    <location>
        <begin position="393"/>
        <end position="441"/>
    </location>
</feature>
<protein>
    <submittedName>
        <fullName evidence="2">Uncharacterized protein</fullName>
    </submittedName>
</protein>
<gene>
    <name evidence="2" type="ORF">EXM22_17545</name>
</gene>
<evidence type="ECO:0000256" key="1">
    <source>
        <dbReference type="SAM" id="Coils"/>
    </source>
</evidence>
<dbReference type="KEGG" id="ock:EXM22_17545"/>
<keyword evidence="3" id="KW-1185">Reference proteome</keyword>
<evidence type="ECO:0000313" key="3">
    <source>
        <dbReference type="Proteomes" id="UP000324209"/>
    </source>
</evidence>
<evidence type="ECO:0000313" key="2">
    <source>
        <dbReference type="EMBL" id="QEN09702.1"/>
    </source>
</evidence>
<feature type="coiled-coil region" evidence="1">
    <location>
        <begin position="1452"/>
        <end position="1479"/>
    </location>
</feature>
<keyword evidence="1" id="KW-0175">Coiled coil</keyword>